<dbReference type="SUPFAM" id="SSF53335">
    <property type="entry name" value="S-adenosyl-L-methionine-dependent methyltransferases"/>
    <property type="match status" value="1"/>
</dbReference>
<feature type="binding site" evidence="5">
    <location>
        <begin position="128"/>
        <end position="132"/>
    </location>
    <ligand>
        <name>S-adenosyl-L-methionine</name>
        <dbReference type="ChEBI" id="CHEBI:59789"/>
    </ligand>
</feature>
<accession>A0A5N1GSY8</accession>
<dbReference type="InterPro" id="IPR004556">
    <property type="entry name" value="HemK-like"/>
</dbReference>
<name>A0A5N1GSY8_9LACT</name>
<comment type="function">
    <text evidence="5">Methylates the class 1 translation termination release factors RF1/PrfA and RF2/PrfB on the glutamine residue of the universally conserved GGQ motif.</text>
</comment>
<dbReference type="HAMAP" id="MF_02126">
    <property type="entry name" value="RF_methyltr_PrmC"/>
    <property type="match status" value="1"/>
</dbReference>
<dbReference type="AlphaFoldDB" id="A0A5N1GSY8"/>
<comment type="caution">
    <text evidence="5">Lacks conserved residue(s) required for the propagation of feature annotation.</text>
</comment>
<feature type="binding site" evidence="5">
    <location>
        <position position="151"/>
    </location>
    <ligand>
        <name>S-adenosyl-L-methionine</name>
        <dbReference type="ChEBI" id="CHEBI:59789"/>
    </ligand>
</feature>
<dbReference type="Proteomes" id="UP000327148">
    <property type="component" value="Unassembled WGS sequence"/>
</dbReference>
<dbReference type="PANTHER" id="PTHR18895">
    <property type="entry name" value="HEMK METHYLTRANSFERASE"/>
    <property type="match status" value="1"/>
</dbReference>
<protein>
    <recommendedName>
        <fullName evidence="5">Release factor glutamine methyltransferase</fullName>
        <shortName evidence="5">RF MTase</shortName>
        <ecNumber evidence="5">2.1.1.297</ecNumber>
    </recommendedName>
    <alternativeName>
        <fullName evidence="5">N5-glutamine methyltransferase PrmC</fullName>
    </alternativeName>
    <alternativeName>
        <fullName evidence="5">Protein-(glutamine-N5) MTase PrmC</fullName>
    </alternativeName>
    <alternativeName>
        <fullName evidence="5">Protein-glutamine N-methyltransferase PrmC</fullName>
    </alternativeName>
</protein>
<dbReference type="GO" id="GO:0003676">
    <property type="term" value="F:nucleic acid binding"/>
    <property type="evidence" value="ECO:0007669"/>
    <property type="project" value="InterPro"/>
</dbReference>
<dbReference type="Gene3D" id="1.10.8.10">
    <property type="entry name" value="DNA helicase RuvA subunit, C-terminal domain"/>
    <property type="match status" value="1"/>
</dbReference>
<dbReference type="PROSITE" id="PS00092">
    <property type="entry name" value="N6_MTASE"/>
    <property type="match status" value="1"/>
</dbReference>
<dbReference type="CDD" id="cd02440">
    <property type="entry name" value="AdoMet_MTases"/>
    <property type="match status" value="1"/>
</dbReference>
<dbReference type="NCBIfam" id="TIGR03534">
    <property type="entry name" value="RF_mod_PrmC"/>
    <property type="match status" value="1"/>
</dbReference>
<feature type="domain" description="Release factor glutamine methyltransferase N-terminal" evidence="8">
    <location>
        <begin position="11"/>
        <end position="80"/>
    </location>
</feature>
<comment type="catalytic activity">
    <reaction evidence="4 5">
        <text>L-glutaminyl-[peptide chain release factor] + S-adenosyl-L-methionine = N(5)-methyl-L-glutaminyl-[peptide chain release factor] + S-adenosyl-L-homocysteine + H(+)</text>
        <dbReference type="Rhea" id="RHEA:42896"/>
        <dbReference type="Rhea" id="RHEA-COMP:10271"/>
        <dbReference type="Rhea" id="RHEA-COMP:10272"/>
        <dbReference type="ChEBI" id="CHEBI:15378"/>
        <dbReference type="ChEBI" id="CHEBI:30011"/>
        <dbReference type="ChEBI" id="CHEBI:57856"/>
        <dbReference type="ChEBI" id="CHEBI:59789"/>
        <dbReference type="ChEBI" id="CHEBI:61891"/>
        <dbReference type="EC" id="2.1.1.297"/>
    </reaction>
</comment>
<evidence type="ECO:0000256" key="4">
    <source>
        <dbReference type="ARBA" id="ARBA00048391"/>
    </source>
</evidence>
<dbReference type="InterPro" id="IPR040758">
    <property type="entry name" value="PrmC_N"/>
</dbReference>
<dbReference type="Gene3D" id="3.40.50.150">
    <property type="entry name" value="Vaccinia Virus protein VP39"/>
    <property type="match status" value="1"/>
</dbReference>
<feature type="binding site" evidence="5">
    <location>
        <begin position="193"/>
        <end position="196"/>
    </location>
    <ligand>
        <name>substrate</name>
    </ligand>
</feature>
<comment type="similarity">
    <text evidence="5">Belongs to the protein N5-glutamine methyltransferase family. PrmC subfamily.</text>
</comment>
<dbReference type="GO" id="GO:0102559">
    <property type="term" value="F:peptide chain release factor N(5)-glutamine methyltransferase activity"/>
    <property type="evidence" value="ECO:0007669"/>
    <property type="project" value="UniProtKB-EC"/>
</dbReference>
<dbReference type="InterPro" id="IPR019874">
    <property type="entry name" value="RF_methyltr_PrmC"/>
</dbReference>
<evidence type="ECO:0000313" key="10">
    <source>
        <dbReference type="Proteomes" id="UP000327148"/>
    </source>
</evidence>
<evidence type="ECO:0000256" key="2">
    <source>
        <dbReference type="ARBA" id="ARBA00022679"/>
    </source>
</evidence>
<feature type="domain" description="Methyltransferase small" evidence="7">
    <location>
        <begin position="120"/>
        <end position="197"/>
    </location>
</feature>
<dbReference type="InterPro" id="IPR050320">
    <property type="entry name" value="N5-glutamine_MTase"/>
</dbReference>
<evidence type="ECO:0000259" key="7">
    <source>
        <dbReference type="Pfam" id="PF05175"/>
    </source>
</evidence>
<dbReference type="RefSeq" id="WP_070430933.1">
    <property type="nucleotide sequence ID" value="NZ_VYWO01000001.1"/>
</dbReference>
<evidence type="ECO:0000256" key="5">
    <source>
        <dbReference type="HAMAP-Rule" id="MF_02126"/>
    </source>
</evidence>
<dbReference type="InterPro" id="IPR007848">
    <property type="entry name" value="Small_mtfrase_dom"/>
</dbReference>
<evidence type="ECO:0000256" key="6">
    <source>
        <dbReference type="SAM" id="Coils"/>
    </source>
</evidence>
<reference evidence="9 10" key="1">
    <citation type="submission" date="2019-09" db="EMBL/GenBank/DDBJ databases">
        <title>Draft genome sequence assemblies of isolates from the urinary tract.</title>
        <authorList>
            <person name="Mores C.R."/>
            <person name="Putonti C."/>
            <person name="Wolfe A.J."/>
        </authorList>
    </citation>
    <scope>NUCLEOTIDE SEQUENCE [LARGE SCALE GENOMIC DNA]</scope>
    <source>
        <strain evidence="9 10">UMB623</strain>
    </source>
</reference>
<dbReference type="Pfam" id="PF17827">
    <property type="entry name" value="PrmC_N"/>
    <property type="match status" value="1"/>
</dbReference>
<evidence type="ECO:0000313" key="9">
    <source>
        <dbReference type="EMBL" id="KAA9301760.1"/>
    </source>
</evidence>
<dbReference type="STRING" id="119206.AWM72_00320"/>
<dbReference type="Pfam" id="PF05175">
    <property type="entry name" value="MTS"/>
    <property type="match status" value="1"/>
</dbReference>
<gene>
    <name evidence="5 9" type="primary">prmC</name>
    <name evidence="9" type="ORF">F6I03_00715</name>
</gene>
<organism evidence="9 10">
    <name type="scientific">Aerococcus sanguinicola</name>
    <dbReference type="NCBI Taxonomy" id="119206"/>
    <lineage>
        <taxon>Bacteria</taxon>
        <taxon>Bacillati</taxon>
        <taxon>Bacillota</taxon>
        <taxon>Bacilli</taxon>
        <taxon>Lactobacillales</taxon>
        <taxon>Aerococcaceae</taxon>
        <taxon>Aerococcus</taxon>
    </lineage>
</organism>
<comment type="caution">
    <text evidence="9">The sequence shown here is derived from an EMBL/GenBank/DDBJ whole genome shotgun (WGS) entry which is preliminary data.</text>
</comment>
<keyword evidence="3 5" id="KW-0949">S-adenosyl-L-methionine</keyword>
<dbReference type="EMBL" id="VYWO01000001">
    <property type="protein sequence ID" value="KAA9301760.1"/>
    <property type="molecule type" value="Genomic_DNA"/>
</dbReference>
<dbReference type="InterPro" id="IPR029063">
    <property type="entry name" value="SAM-dependent_MTases_sf"/>
</dbReference>
<evidence type="ECO:0000256" key="3">
    <source>
        <dbReference type="ARBA" id="ARBA00022691"/>
    </source>
</evidence>
<evidence type="ECO:0000256" key="1">
    <source>
        <dbReference type="ARBA" id="ARBA00022603"/>
    </source>
</evidence>
<keyword evidence="2 5" id="KW-0808">Transferase</keyword>
<keyword evidence="1 5" id="KW-0489">Methyltransferase</keyword>
<sequence>MNKVFNGSYREALLGASSFLRERGFEEAIAYHYLLGLMDWEASDWYRQQFQAMPAADYATYAAGIQRIARDHYPYQYLLGEAYFYRYKFKVTSATLIPRQETELLVDRAKALYCRGAIPRQAEVLDIGTGTGAIAISLKKECPDLVLTATDLSEEALAVAEANARNLEADLRLVQGDLYQAVLGERFDLIVSNPPYIGCQELEEVAEDVQRYEPDLALFAEAEGYAIYYRLIDELDTYLRPGGYLIAEIGYQQGDRLLAYCKDQLPANYQAQIEKDFAGHDRFLVVSKEGAPRNDGNLPK</sequence>
<evidence type="ECO:0000259" key="8">
    <source>
        <dbReference type="Pfam" id="PF17827"/>
    </source>
</evidence>
<feature type="coiled-coil region" evidence="6">
    <location>
        <begin position="150"/>
        <end position="177"/>
    </location>
</feature>
<proteinExistence type="inferred from homology"/>
<dbReference type="PANTHER" id="PTHR18895:SF74">
    <property type="entry name" value="MTRF1L RELEASE FACTOR GLUTAMINE METHYLTRANSFERASE"/>
    <property type="match status" value="1"/>
</dbReference>
<dbReference type="GO" id="GO:0032259">
    <property type="term" value="P:methylation"/>
    <property type="evidence" value="ECO:0007669"/>
    <property type="project" value="UniProtKB-KW"/>
</dbReference>
<dbReference type="InterPro" id="IPR002052">
    <property type="entry name" value="DNA_methylase_N6_adenine_CS"/>
</dbReference>
<dbReference type="NCBIfam" id="TIGR00536">
    <property type="entry name" value="hemK_fam"/>
    <property type="match status" value="1"/>
</dbReference>
<feature type="binding site" evidence="5">
    <location>
        <position position="193"/>
    </location>
    <ligand>
        <name>S-adenosyl-L-methionine</name>
        <dbReference type="ChEBI" id="CHEBI:59789"/>
    </ligand>
</feature>
<dbReference type="EC" id="2.1.1.297" evidence="5"/>
<dbReference type="OrthoDB" id="9800643at2"/>
<keyword evidence="6" id="KW-0175">Coiled coil</keyword>